<evidence type="ECO:0000313" key="3">
    <source>
        <dbReference type="Proteomes" id="UP000811609"/>
    </source>
</evidence>
<reference evidence="2" key="2">
    <citation type="submission" date="2021-01" db="EMBL/GenBank/DDBJ databases">
        <authorList>
            <person name="Lovell J.T."/>
            <person name="Bentley N."/>
            <person name="Bhattarai G."/>
            <person name="Jenkins J.W."/>
            <person name="Sreedasyam A."/>
            <person name="Alarcon Y."/>
            <person name="Bock C."/>
            <person name="Boston L."/>
            <person name="Carlson J."/>
            <person name="Cervantes K."/>
            <person name="Clermont K."/>
            <person name="Krom N."/>
            <person name="Kubenka K."/>
            <person name="Mamidi S."/>
            <person name="Mattison C."/>
            <person name="Monteros M."/>
            <person name="Pisani C."/>
            <person name="Plott C."/>
            <person name="Rajasekar S."/>
            <person name="Rhein H.S."/>
            <person name="Rohla C."/>
            <person name="Song M."/>
            <person name="Hilaire R.S."/>
            <person name="Shu S."/>
            <person name="Wells L."/>
            <person name="Wang X."/>
            <person name="Webber J."/>
            <person name="Heerema R.J."/>
            <person name="Klein P."/>
            <person name="Conner P."/>
            <person name="Grauke L."/>
            <person name="Grimwood J."/>
            <person name="Schmutz J."/>
            <person name="Randall J.J."/>
        </authorList>
    </citation>
    <scope>NUCLEOTIDE SEQUENCE</scope>
    <source>
        <tissue evidence="2">Leaf</tissue>
    </source>
</reference>
<dbReference type="AlphaFoldDB" id="A0A8T1PJM7"/>
<accession>A0A8T1PJM7</accession>
<keyword evidence="3" id="KW-1185">Reference proteome</keyword>
<evidence type="ECO:0000313" key="1">
    <source>
        <dbReference type="EMBL" id="KAG6641262.1"/>
    </source>
</evidence>
<dbReference type="Proteomes" id="UP000811246">
    <property type="component" value="Chromosome 9"/>
</dbReference>
<gene>
    <name evidence="1" type="ORF">CIPAW_09G061500</name>
    <name evidence="2" type="ORF">I3842_09G061300</name>
</gene>
<protein>
    <submittedName>
        <fullName evidence="1">Uncharacterized protein</fullName>
    </submittedName>
</protein>
<sequence length="126" mass="13879">MHVWARSAVNGDERWKCSRIMTGEIGLKGTKLGLKGTWLGLKRTRLGLKGTQLGSKGTQLGLKGAKLLRTPDKRPENIGEGREYVSGRETRCPIVSSVGHTWASSAKETVQPYLAHRFMLPHQKAA</sequence>
<dbReference type="EMBL" id="CM031833">
    <property type="protein sequence ID" value="KAG6694686.1"/>
    <property type="molecule type" value="Genomic_DNA"/>
</dbReference>
<evidence type="ECO:0000313" key="2">
    <source>
        <dbReference type="EMBL" id="KAG6694686.1"/>
    </source>
</evidence>
<reference evidence="1" key="1">
    <citation type="submission" date="2020-12" db="EMBL/GenBank/DDBJ databases">
        <title>WGS assembly of Carya illinoinensis cv. Pawnee.</title>
        <authorList>
            <person name="Platts A."/>
            <person name="Shu S."/>
            <person name="Wright S."/>
            <person name="Barry K."/>
            <person name="Edger P."/>
            <person name="Pires J.C."/>
            <person name="Schmutz J."/>
        </authorList>
    </citation>
    <scope>NUCLEOTIDE SEQUENCE</scope>
    <source>
        <tissue evidence="1">Leaf</tissue>
    </source>
</reference>
<comment type="caution">
    <text evidence="1">The sequence shown here is derived from an EMBL/GenBank/DDBJ whole genome shotgun (WGS) entry which is preliminary data.</text>
</comment>
<organism evidence="1 3">
    <name type="scientific">Carya illinoinensis</name>
    <name type="common">Pecan</name>
    <dbReference type="NCBI Taxonomy" id="32201"/>
    <lineage>
        <taxon>Eukaryota</taxon>
        <taxon>Viridiplantae</taxon>
        <taxon>Streptophyta</taxon>
        <taxon>Embryophyta</taxon>
        <taxon>Tracheophyta</taxon>
        <taxon>Spermatophyta</taxon>
        <taxon>Magnoliopsida</taxon>
        <taxon>eudicotyledons</taxon>
        <taxon>Gunneridae</taxon>
        <taxon>Pentapetalae</taxon>
        <taxon>rosids</taxon>
        <taxon>fabids</taxon>
        <taxon>Fagales</taxon>
        <taxon>Juglandaceae</taxon>
        <taxon>Carya</taxon>
    </lineage>
</organism>
<dbReference type="EMBL" id="CM031817">
    <property type="protein sequence ID" value="KAG6641262.1"/>
    <property type="molecule type" value="Genomic_DNA"/>
</dbReference>
<dbReference type="Proteomes" id="UP000811609">
    <property type="component" value="Chromosome 9"/>
</dbReference>
<proteinExistence type="predicted"/>
<name>A0A8T1PJM7_CARIL</name>